<dbReference type="CDD" id="cd01572">
    <property type="entry name" value="QPRTase"/>
    <property type="match status" value="1"/>
</dbReference>
<dbReference type="InterPro" id="IPR027277">
    <property type="entry name" value="NadC/ModD"/>
</dbReference>
<sequence length="287" mass="31043">MSDQTELLAPAIELIQRDVLHALAEDIGSGDATAELLPADLMADAFVITRESAVIAGCAWFEACFIALDPEVTIEWLVHDGMHVEKNTRLCMIRGKARALVSAERCALNFLQTLSGTATTTARYVAAVGGTHATLLDTRKTLPGLRLAQKYAVRCGGASNHRIGLYDAMLIKENHIAAAGSLDAAVRQARAAHPALMLEVEVESLDELDQALHANVDRIMLDEFSAEDLREAVKRVAGRVPLEVSGSVDLTRLRAIAETGVDFISIGALTKHLRAIDLSMRIEFQHA</sequence>
<feature type="binding site" evidence="13">
    <location>
        <position position="222"/>
    </location>
    <ligand>
        <name>substrate</name>
    </ligand>
</feature>
<dbReference type="GO" id="GO:0009435">
    <property type="term" value="P:NAD+ biosynthetic process"/>
    <property type="evidence" value="ECO:0007669"/>
    <property type="project" value="UniProtKB-UniPathway"/>
</dbReference>
<dbReference type="PANTHER" id="PTHR32179:SF3">
    <property type="entry name" value="NICOTINATE-NUCLEOTIDE PYROPHOSPHORYLASE [CARBOXYLATING]"/>
    <property type="match status" value="1"/>
</dbReference>
<comment type="pathway">
    <text evidence="2">Cofactor biosynthesis; NAD(+) biosynthesis; nicotinate D-ribonucleotide from quinolinate: step 1/1.</text>
</comment>
<dbReference type="OrthoDB" id="9782546at2"/>
<comment type="function">
    <text evidence="1">Involved in the catabolism of quinolinic acid (QA).</text>
</comment>
<dbReference type="AlphaFoldDB" id="A0A411HH78"/>
<keyword evidence="17" id="KW-1185">Reference proteome</keyword>
<evidence type="ECO:0000313" key="17">
    <source>
        <dbReference type="Proteomes" id="UP000291562"/>
    </source>
</evidence>
<comment type="subunit">
    <text evidence="4">Hexamer formed by 3 homodimers.</text>
</comment>
<dbReference type="Pfam" id="PF02749">
    <property type="entry name" value="QRPTase_N"/>
    <property type="match status" value="1"/>
</dbReference>
<feature type="binding site" evidence="13">
    <location>
        <position position="172"/>
    </location>
    <ligand>
        <name>substrate</name>
    </ligand>
</feature>
<dbReference type="FunFam" id="3.20.20.70:FF:000030">
    <property type="entry name" value="Nicotinate-nucleotide pyrophosphorylase, carboxylating"/>
    <property type="match status" value="1"/>
</dbReference>
<dbReference type="PIRSF" id="PIRSF006250">
    <property type="entry name" value="NadC_ModD"/>
    <property type="match status" value="1"/>
</dbReference>
<dbReference type="EMBL" id="CP035704">
    <property type="protein sequence ID" value="QBB69821.1"/>
    <property type="molecule type" value="Genomic_DNA"/>
</dbReference>
<dbReference type="Gene3D" id="3.20.20.70">
    <property type="entry name" value="Aldolase class I"/>
    <property type="match status" value="1"/>
</dbReference>
<feature type="binding site" evidence="13">
    <location>
        <position position="162"/>
    </location>
    <ligand>
        <name>substrate</name>
    </ligand>
</feature>
<evidence type="ECO:0000256" key="11">
    <source>
        <dbReference type="ARBA" id="ARBA00069173"/>
    </source>
</evidence>
<evidence type="ECO:0000256" key="4">
    <source>
        <dbReference type="ARBA" id="ARBA00011218"/>
    </source>
</evidence>
<dbReference type="Pfam" id="PF01729">
    <property type="entry name" value="QRPTase_C"/>
    <property type="match status" value="1"/>
</dbReference>
<dbReference type="KEGG" id="xbc:ELE36_05250"/>
<keyword evidence="8 12" id="KW-0808">Transferase</keyword>
<evidence type="ECO:0000256" key="12">
    <source>
        <dbReference type="PIRNR" id="PIRNR006250"/>
    </source>
</evidence>
<dbReference type="GO" id="GO:0034213">
    <property type="term" value="P:quinolinate catabolic process"/>
    <property type="evidence" value="ECO:0007669"/>
    <property type="project" value="TreeGrafter"/>
</dbReference>
<proteinExistence type="inferred from homology"/>
<evidence type="ECO:0000256" key="1">
    <source>
        <dbReference type="ARBA" id="ARBA00003237"/>
    </source>
</evidence>
<dbReference type="NCBIfam" id="TIGR00078">
    <property type="entry name" value="nadC"/>
    <property type="match status" value="1"/>
</dbReference>
<dbReference type="Gene3D" id="3.90.1170.20">
    <property type="entry name" value="Quinolinate phosphoribosyl transferase, N-terminal domain"/>
    <property type="match status" value="1"/>
</dbReference>
<evidence type="ECO:0000256" key="7">
    <source>
        <dbReference type="ARBA" id="ARBA00022676"/>
    </source>
</evidence>
<dbReference type="InterPro" id="IPR037128">
    <property type="entry name" value="Quinolinate_PRibosylTase_N_sf"/>
</dbReference>
<name>A0A411HH78_9GAMM</name>
<dbReference type="InterPro" id="IPR004393">
    <property type="entry name" value="NadC"/>
</dbReference>
<evidence type="ECO:0000256" key="6">
    <source>
        <dbReference type="ARBA" id="ARBA00022642"/>
    </source>
</evidence>
<feature type="binding site" evidence="13">
    <location>
        <begin position="266"/>
        <end position="268"/>
    </location>
    <ligand>
        <name>substrate</name>
    </ligand>
</feature>
<keyword evidence="7 12" id="KW-0328">Glycosyltransferase</keyword>
<dbReference type="SUPFAM" id="SSF54675">
    <property type="entry name" value="Nicotinate/Quinolinate PRTase N-terminal domain-like"/>
    <property type="match status" value="1"/>
</dbReference>
<feature type="binding site" evidence="13">
    <location>
        <position position="105"/>
    </location>
    <ligand>
        <name>substrate</name>
    </ligand>
</feature>
<feature type="domain" description="Quinolinate phosphoribosyl transferase C-terminal" evidence="14">
    <location>
        <begin position="118"/>
        <end position="281"/>
    </location>
</feature>
<dbReference type="GO" id="GO:0005737">
    <property type="term" value="C:cytoplasm"/>
    <property type="evidence" value="ECO:0007669"/>
    <property type="project" value="TreeGrafter"/>
</dbReference>
<feature type="domain" description="Quinolinate phosphoribosyl transferase N-terminal" evidence="15">
    <location>
        <begin position="31"/>
        <end position="115"/>
    </location>
</feature>
<protein>
    <recommendedName>
        <fullName evidence="11">Probable nicotinate-nucleotide pyrophosphorylase [carboxylating]</fullName>
        <ecNumber evidence="5">2.4.2.19</ecNumber>
    </recommendedName>
    <alternativeName>
        <fullName evidence="9">Quinolinate phosphoribosyltransferase [decarboxylating]</fullName>
    </alternativeName>
</protein>
<dbReference type="InterPro" id="IPR002638">
    <property type="entry name" value="Quinolinate_PRibosylTrfase_C"/>
</dbReference>
<dbReference type="UniPathway" id="UPA00253">
    <property type="reaction ID" value="UER00331"/>
</dbReference>
<evidence type="ECO:0000259" key="14">
    <source>
        <dbReference type="Pfam" id="PF01729"/>
    </source>
</evidence>
<dbReference type="InterPro" id="IPR022412">
    <property type="entry name" value="Quinolinate_PRibosylTrfase_N"/>
</dbReference>
<dbReference type="RefSeq" id="WP_129832081.1">
    <property type="nucleotide sequence ID" value="NZ_CP035704.1"/>
</dbReference>
<dbReference type="FunFam" id="3.90.1170.20:FF:000001">
    <property type="entry name" value="Nicotinate-nucleotide diphosphorylase (Carboxylating)"/>
    <property type="match status" value="1"/>
</dbReference>
<evidence type="ECO:0000256" key="9">
    <source>
        <dbReference type="ARBA" id="ARBA00033102"/>
    </source>
</evidence>
<dbReference type="InterPro" id="IPR036068">
    <property type="entry name" value="Nicotinate_pribotase-like_C"/>
</dbReference>
<gene>
    <name evidence="16" type="primary">nadC</name>
    <name evidence="16" type="ORF">ELE36_05250</name>
</gene>
<evidence type="ECO:0000256" key="3">
    <source>
        <dbReference type="ARBA" id="ARBA00009400"/>
    </source>
</evidence>
<comment type="similarity">
    <text evidence="3 12">Belongs to the NadC/ModD family.</text>
</comment>
<evidence type="ECO:0000256" key="2">
    <source>
        <dbReference type="ARBA" id="ARBA00004893"/>
    </source>
</evidence>
<feature type="binding site" evidence="13">
    <location>
        <begin position="138"/>
        <end position="140"/>
    </location>
    <ligand>
        <name>substrate</name>
    </ligand>
</feature>
<organism evidence="16 17">
    <name type="scientific">Pseudolysobacter antarcticus</name>
    <dbReference type="NCBI Taxonomy" id="2511995"/>
    <lineage>
        <taxon>Bacteria</taxon>
        <taxon>Pseudomonadati</taxon>
        <taxon>Pseudomonadota</taxon>
        <taxon>Gammaproteobacteria</taxon>
        <taxon>Lysobacterales</taxon>
        <taxon>Rhodanobacteraceae</taxon>
        <taxon>Pseudolysobacter</taxon>
    </lineage>
</organism>
<evidence type="ECO:0000313" key="16">
    <source>
        <dbReference type="EMBL" id="QBB69821.1"/>
    </source>
</evidence>
<dbReference type="SUPFAM" id="SSF51690">
    <property type="entry name" value="Nicotinate/Quinolinate PRTase C-terminal domain-like"/>
    <property type="match status" value="1"/>
</dbReference>
<dbReference type="PANTHER" id="PTHR32179">
    <property type="entry name" value="NICOTINATE-NUCLEOTIDE PYROPHOSPHORYLASE [CARBOXYLATING]"/>
    <property type="match status" value="1"/>
</dbReference>
<evidence type="ECO:0000256" key="8">
    <source>
        <dbReference type="ARBA" id="ARBA00022679"/>
    </source>
</evidence>
<accession>A0A411HH78</accession>
<dbReference type="InterPro" id="IPR013785">
    <property type="entry name" value="Aldolase_TIM"/>
</dbReference>
<comment type="catalytic activity">
    <reaction evidence="10">
        <text>nicotinate beta-D-ribonucleotide + CO2 + diphosphate = quinolinate + 5-phospho-alpha-D-ribose 1-diphosphate + 2 H(+)</text>
        <dbReference type="Rhea" id="RHEA:12733"/>
        <dbReference type="ChEBI" id="CHEBI:15378"/>
        <dbReference type="ChEBI" id="CHEBI:16526"/>
        <dbReference type="ChEBI" id="CHEBI:29959"/>
        <dbReference type="ChEBI" id="CHEBI:33019"/>
        <dbReference type="ChEBI" id="CHEBI:57502"/>
        <dbReference type="ChEBI" id="CHEBI:58017"/>
        <dbReference type="EC" id="2.4.2.19"/>
    </reaction>
</comment>
<keyword evidence="6" id="KW-0662">Pyridine nucleotide biosynthesis</keyword>
<feature type="binding site" evidence="13">
    <location>
        <position position="201"/>
    </location>
    <ligand>
        <name>substrate</name>
    </ligand>
</feature>
<dbReference type="Proteomes" id="UP000291562">
    <property type="component" value="Chromosome"/>
</dbReference>
<dbReference type="GO" id="GO:0004514">
    <property type="term" value="F:nicotinate-nucleotide diphosphorylase (carboxylating) activity"/>
    <property type="evidence" value="ECO:0007669"/>
    <property type="project" value="UniProtKB-EC"/>
</dbReference>
<evidence type="ECO:0000256" key="10">
    <source>
        <dbReference type="ARBA" id="ARBA00047445"/>
    </source>
</evidence>
<evidence type="ECO:0000256" key="5">
    <source>
        <dbReference type="ARBA" id="ARBA00011944"/>
    </source>
</evidence>
<reference evidence="16 17" key="1">
    <citation type="submission" date="2019-01" db="EMBL/GenBank/DDBJ databases">
        <title>Pseudolysobacter antarctica gen. nov., sp. nov., isolated from Fildes Peninsula, Antarctica.</title>
        <authorList>
            <person name="Wei Z."/>
            <person name="Peng F."/>
        </authorList>
    </citation>
    <scope>NUCLEOTIDE SEQUENCE [LARGE SCALE GENOMIC DNA]</scope>
    <source>
        <strain evidence="16 17">AQ6-296</strain>
    </source>
</reference>
<evidence type="ECO:0000259" key="15">
    <source>
        <dbReference type="Pfam" id="PF02749"/>
    </source>
</evidence>
<evidence type="ECO:0000256" key="13">
    <source>
        <dbReference type="PIRSR" id="PIRSR006250-1"/>
    </source>
</evidence>
<dbReference type="EC" id="2.4.2.19" evidence="5"/>
<feature type="binding site" evidence="13">
    <location>
        <begin position="245"/>
        <end position="247"/>
    </location>
    <ligand>
        <name>substrate</name>
    </ligand>
</feature>